<feature type="domain" description="DNA/RNA-binding protein Alba-like" evidence="5">
    <location>
        <begin position="29"/>
        <end position="91"/>
    </location>
</feature>
<evidence type="ECO:0000256" key="3">
    <source>
        <dbReference type="ARBA" id="ARBA00023242"/>
    </source>
</evidence>
<dbReference type="GO" id="GO:0003723">
    <property type="term" value="F:RNA binding"/>
    <property type="evidence" value="ECO:0000318"/>
    <property type="project" value="GO_Central"/>
</dbReference>
<dbReference type="SUPFAM" id="SSF82704">
    <property type="entry name" value="AlbA-like"/>
    <property type="match status" value="1"/>
</dbReference>
<dbReference type="EMBL" id="AMQM01002893">
    <property type="status" value="NOT_ANNOTATED_CDS"/>
    <property type="molecule type" value="Genomic_DNA"/>
</dbReference>
<dbReference type="GO" id="GO:0000172">
    <property type="term" value="C:ribonuclease MRP complex"/>
    <property type="evidence" value="ECO:0000318"/>
    <property type="project" value="GO_Central"/>
</dbReference>
<dbReference type="PANTHER" id="PTHR13516:SF4">
    <property type="entry name" value="FI09323P"/>
    <property type="match status" value="1"/>
</dbReference>
<sequence length="164" mass="18614">MESYEKGETRELEMENSEILKLVQPDVVVMKVHSGSKIRNLINYALKKFQNPSFMQIIWTGHGSAITKVISSVEIIKRQIQGLHQVTNLGYKKVEETWKPKMEGLESLIVTRNIPLITILLSKNPLDPNILGYSAPKKIKSKSTSESSTSRKKLHNKEIVVNKT</sequence>
<reference evidence="7" key="3">
    <citation type="submission" date="2015-06" db="UniProtKB">
        <authorList>
            <consortium name="EnsemblMetazoa"/>
        </authorList>
    </citation>
    <scope>IDENTIFICATION</scope>
</reference>
<protein>
    <recommendedName>
        <fullName evidence="5">DNA/RNA-binding protein Alba-like domain-containing protein</fullName>
    </recommendedName>
</protein>
<dbReference type="CTD" id="20211587"/>
<comment type="subcellular location">
    <subcellularLocation>
        <location evidence="1">Nucleus</location>
    </subcellularLocation>
</comment>
<dbReference type="InterPro" id="IPR051958">
    <property type="entry name" value="Alba-like_NAB"/>
</dbReference>
<dbReference type="RefSeq" id="XP_009012024.1">
    <property type="nucleotide sequence ID" value="XM_009013776.1"/>
</dbReference>
<evidence type="ECO:0000313" key="6">
    <source>
        <dbReference type="EMBL" id="ESO10210.1"/>
    </source>
</evidence>
<keyword evidence="8" id="KW-1185">Reference proteome</keyword>
<dbReference type="GO" id="GO:0005634">
    <property type="term" value="C:nucleus"/>
    <property type="evidence" value="ECO:0007669"/>
    <property type="project" value="UniProtKB-SubCell"/>
</dbReference>
<organism evidence="7 8">
    <name type="scientific">Helobdella robusta</name>
    <name type="common">Californian leech</name>
    <dbReference type="NCBI Taxonomy" id="6412"/>
    <lineage>
        <taxon>Eukaryota</taxon>
        <taxon>Metazoa</taxon>
        <taxon>Spiralia</taxon>
        <taxon>Lophotrochozoa</taxon>
        <taxon>Annelida</taxon>
        <taxon>Clitellata</taxon>
        <taxon>Hirudinea</taxon>
        <taxon>Rhynchobdellida</taxon>
        <taxon>Glossiphoniidae</taxon>
        <taxon>Helobdella</taxon>
    </lineage>
</organism>
<evidence type="ECO:0000313" key="7">
    <source>
        <dbReference type="EnsemblMetazoa" id="HelroP190410"/>
    </source>
</evidence>
<dbReference type="FunCoup" id="T1FRZ0">
    <property type="interactions" value="96"/>
</dbReference>
<name>T1FRZ0_HELRO</name>
<dbReference type="EnsemblMetazoa" id="HelroT190410">
    <property type="protein sequence ID" value="HelroP190410"/>
    <property type="gene ID" value="HelroG190410"/>
</dbReference>
<dbReference type="InterPro" id="IPR036882">
    <property type="entry name" value="Alba-like_dom_sf"/>
</dbReference>
<dbReference type="GeneID" id="20211587"/>
<dbReference type="KEGG" id="hro:HELRODRAFT_190410"/>
<dbReference type="AlphaFoldDB" id="T1FRZ0"/>
<dbReference type="OrthoDB" id="424402at2759"/>
<dbReference type="Gene3D" id="3.30.110.20">
    <property type="entry name" value="Alba-like domain"/>
    <property type="match status" value="1"/>
</dbReference>
<reference evidence="6 8" key="2">
    <citation type="journal article" date="2013" name="Nature">
        <title>Insights into bilaterian evolution from three spiralian genomes.</title>
        <authorList>
            <person name="Simakov O."/>
            <person name="Marletaz F."/>
            <person name="Cho S.J."/>
            <person name="Edsinger-Gonzales E."/>
            <person name="Havlak P."/>
            <person name="Hellsten U."/>
            <person name="Kuo D.H."/>
            <person name="Larsson T."/>
            <person name="Lv J."/>
            <person name="Arendt D."/>
            <person name="Savage R."/>
            <person name="Osoegawa K."/>
            <person name="de Jong P."/>
            <person name="Grimwood J."/>
            <person name="Chapman J.A."/>
            <person name="Shapiro H."/>
            <person name="Aerts A."/>
            <person name="Otillar R.P."/>
            <person name="Terry A.Y."/>
            <person name="Boore J.L."/>
            <person name="Grigoriev I.V."/>
            <person name="Lindberg D.R."/>
            <person name="Seaver E.C."/>
            <person name="Weisblat D.A."/>
            <person name="Putnam N.H."/>
            <person name="Rokhsar D.S."/>
        </authorList>
    </citation>
    <scope>NUCLEOTIDE SEQUENCE</scope>
</reference>
<evidence type="ECO:0000256" key="2">
    <source>
        <dbReference type="ARBA" id="ARBA00008018"/>
    </source>
</evidence>
<evidence type="ECO:0000259" key="5">
    <source>
        <dbReference type="Pfam" id="PF01918"/>
    </source>
</evidence>
<dbReference type="Pfam" id="PF01918">
    <property type="entry name" value="Alba"/>
    <property type="match status" value="1"/>
</dbReference>
<evidence type="ECO:0000256" key="4">
    <source>
        <dbReference type="SAM" id="MobiDB-lite"/>
    </source>
</evidence>
<keyword evidence="3" id="KW-0539">Nucleus</keyword>
<dbReference type="InParanoid" id="T1FRZ0"/>
<dbReference type="EMBL" id="KB095905">
    <property type="protein sequence ID" value="ESO10210.1"/>
    <property type="molecule type" value="Genomic_DNA"/>
</dbReference>
<dbReference type="OMA" id="FMSQLIY"/>
<feature type="region of interest" description="Disordered" evidence="4">
    <location>
        <begin position="138"/>
        <end position="164"/>
    </location>
</feature>
<proteinExistence type="inferred from homology"/>
<gene>
    <name evidence="7" type="primary">20211587</name>
    <name evidence="6" type="ORF">HELRODRAFT_190410</name>
</gene>
<dbReference type="PANTHER" id="PTHR13516">
    <property type="entry name" value="RIBONUCLEASE P SUBUNIT P25"/>
    <property type="match status" value="1"/>
</dbReference>
<dbReference type="eggNOG" id="KOG2567">
    <property type="taxonomic scope" value="Eukaryota"/>
</dbReference>
<reference evidence="8" key="1">
    <citation type="submission" date="2012-12" db="EMBL/GenBank/DDBJ databases">
        <authorList>
            <person name="Hellsten U."/>
            <person name="Grimwood J."/>
            <person name="Chapman J.A."/>
            <person name="Shapiro H."/>
            <person name="Aerts A."/>
            <person name="Otillar R.P."/>
            <person name="Terry A.Y."/>
            <person name="Boore J.L."/>
            <person name="Simakov O."/>
            <person name="Marletaz F."/>
            <person name="Cho S.-J."/>
            <person name="Edsinger-Gonzales E."/>
            <person name="Havlak P."/>
            <person name="Kuo D.-H."/>
            <person name="Larsson T."/>
            <person name="Lv J."/>
            <person name="Arendt D."/>
            <person name="Savage R."/>
            <person name="Osoegawa K."/>
            <person name="de Jong P."/>
            <person name="Lindberg D.R."/>
            <person name="Seaver E.C."/>
            <person name="Weisblat D.A."/>
            <person name="Putnam N.H."/>
            <person name="Grigoriev I.V."/>
            <person name="Rokhsar D.S."/>
        </authorList>
    </citation>
    <scope>NUCLEOTIDE SEQUENCE</scope>
</reference>
<dbReference type="InterPro" id="IPR002775">
    <property type="entry name" value="DNA/RNA-bd_Alba-like"/>
</dbReference>
<dbReference type="STRING" id="6412.T1FRZ0"/>
<evidence type="ECO:0000313" key="8">
    <source>
        <dbReference type="Proteomes" id="UP000015101"/>
    </source>
</evidence>
<evidence type="ECO:0000256" key="1">
    <source>
        <dbReference type="ARBA" id="ARBA00004123"/>
    </source>
</evidence>
<dbReference type="Proteomes" id="UP000015101">
    <property type="component" value="Unassembled WGS sequence"/>
</dbReference>
<accession>T1FRZ0</accession>
<dbReference type="HOGENOM" id="CLU_096311_2_1_1"/>
<dbReference type="GO" id="GO:0001682">
    <property type="term" value="P:tRNA 5'-leader removal"/>
    <property type="evidence" value="ECO:0000318"/>
    <property type="project" value="GO_Central"/>
</dbReference>
<comment type="similarity">
    <text evidence="2">Belongs to the histone-like Alba family.</text>
</comment>